<accession>Q3TA11</accession>
<protein>
    <submittedName>
        <fullName evidence="2">Uncharacterized protein</fullName>
    </submittedName>
</protein>
<sequence>MFYPALPDKDMLQTSRSLLWEPGGTTQQGRRLPQFSPAMTPNCKHTQENHPPKLTHCFCTSAQVSPSSPFKKERKKEKSVHTDQWVTGEVLPGTVVLSTLQTGKWQQCSFPSHTVLLACELGLFVEDPRDVHASTHPPTLPVVLGTSLLGIHSPYMHC</sequence>
<dbReference type="EMBL" id="AK172165">
    <property type="protein sequence ID" value="BAE42859.1"/>
    <property type="molecule type" value="mRNA"/>
</dbReference>
<reference evidence="2" key="5">
    <citation type="journal article" date="2002" name="Nature">
        <title>Analysis of the mouse transcriptome based on functional annotation of 60,770 full-length cDNAs.</title>
        <authorList>
            <consortium name="The FANTOM Consortium and the RIKEN Genome Exploration Research Group Phase I and II Team"/>
        </authorList>
    </citation>
    <scope>NUCLEOTIDE SEQUENCE</scope>
    <source>
        <strain evidence="1">C57BL/6J</strain>
        <strain evidence="2">NOD</strain>
        <tissue evidence="2">Activated spleen</tissue>
        <tissue evidence="1">Whole body</tissue>
    </source>
</reference>
<reference evidence="2" key="3">
    <citation type="journal article" date="2000" name="Genome Res.">
        <title>RIKEN integrated sequence analysis (RISA) system--384-format sequencing pipeline with 384 multicapillary sequencer.</title>
        <authorList>
            <person name="Shibata K."/>
            <person name="Itoh M."/>
            <person name="Aizawa K."/>
            <person name="Nagaoka S."/>
            <person name="Sasaki N."/>
            <person name="Carninci P."/>
            <person name="Konno H."/>
            <person name="Akiyama J."/>
            <person name="Nishi K."/>
            <person name="Kitsunai T."/>
            <person name="Tashiro H."/>
            <person name="Itoh M."/>
            <person name="Sumi N."/>
            <person name="Ishii Y."/>
            <person name="Nakamura S."/>
            <person name="Hazama M."/>
            <person name="Nishine T."/>
            <person name="Harada A."/>
            <person name="Yamamoto R."/>
            <person name="Matsumoto H."/>
            <person name="Sakaguchi S."/>
            <person name="Ikegami T."/>
            <person name="Kashiwagi K."/>
            <person name="Fujiwake S."/>
            <person name="Inoue K."/>
            <person name="Togawa Y."/>
            <person name="Izawa M."/>
            <person name="Ohara E."/>
            <person name="Watahiki M."/>
            <person name="Yoneda Y."/>
            <person name="Ishikawa T."/>
            <person name="Ozawa K."/>
            <person name="Tanaka T."/>
            <person name="Matsuura S."/>
            <person name="Kawai J."/>
            <person name="Okazaki Y."/>
            <person name="Muramatsu M."/>
            <person name="Inoue Y."/>
            <person name="Kira A."/>
            <person name="Hayashizaki Y."/>
        </authorList>
    </citation>
    <scope>NUCLEOTIDE SEQUENCE</scope>
    <source>
        <strain evidence="1">C57BL/6J</strain>
        <strain evidence="2">NOD</strain>
        <tissue evidence="2">Activated spleen</tissue>
        <tissue evidence="1">Whole body</tissue>
    </source>
</reference>
<dbReference type="AlphaFoldDB" id="Q3TA11"/>
<organism evidence="2">
    <name type="scientific">Mus musculus</name>
    <name type="common">Mouse</name>
    <dbReference type="NCBI Taxonomy" id="10090"/>
    <lineage>
        <taxon>Eukaryota</taxon>
        <taxon>Metazoa</taxon>
        <taxon>Chordata</taxon>
        <taxon>Craniata</taxon>
        <taxon>Vertebrata</taxon>
        <taxon>Euteleostomi</taxon>
        <taxon>Mammalia</taxon>
        <taxon>Eutheria</taxon>
        <taxon>Euarchontoglires</taxon>
        <taxon>Glires</taxon>
        <taxon>Rodentia</taxon>
        <taxon>Myomorpha</taxon>
        <taxon>Muroidea</taxon>
        <taxon>Muridae</taxon>
        <taxon>Murinae</taxon>
        <taxon>Mus</taxon>
        <taxon>Mus</taxon>
    </lineage>
</organism>
<reference evidence="2" key="6">
    <citation type="submission" date="2004-04" db="EMBL/GenBank/DDBJ databases">
        <authorList>
            <person name="Arakawa T."/>
            <person name="Carninci P."/>
            <person name="Fukuda S."/>
            <person name="Hashizume W."/>
            <person name="Hayashida K."/>
            <person name="Hori F."/>
            <person name="Iida J."/>
            <person name="Imamura K."/>
            <person name="Imotani K."/>
            <person name="Itoh M."/>
            <person name="Kanagawa S."/>
            <person name="Kawai J."/>
            <person name="Kojima M."/>
            <person name="Konno H."/>
            <person name="Murata M."/>
            <person name="Nakamura M."/>
            <person name="Ninomiya N."/>
            <person name="Nishiyori H."/>
            <person name="Nomura K."/>
            <person name="Ohno M."/>
            <person name="Sakazume N."/>
            <person name="Sano H."/>
            <person name="Sasaki D."/>
            <person name="Shibata K."/>
            <person name="Shiraki T."/>
            <person name="Tagami M."/>
            <person name="Tagami Y."/>
            <person name="Waki K."/>
            <person name="Watahiki A."/>
            <person name="Muramatsu M."/>
            <person name="Hayashizaki Y."/>
        </authorList>
    </citation>
    <scope>NUCLEOTIDE SEQUENCE</scope>
    <source>
        <strain evidence="1">C57BL/6J</strain>
        <strain evidence="2">NOD</strain>
        <tissue evidence="2">Activated spleen</tissue>
        <tissue evidence="1">Whole body</tissue>
    </source>
</reference>
<name>Q3TA11_MOUSE</name>
<reference evidence="2" key="2">
    <citation type="journal article" date="2000" name="Genome Res.">
        <title>Normalization and subtraction of cap-trapper-selected cDNAs to prepare full-length cDNA libraries for rapid discovery of new genes.</title>
        <authorList>
            <person name="Carninci P."/>
            <person name="Shibata Y."/>
            <person name="Hayatsu N."/>
            <person name="Sugahara Y."/>
            <person name="Shibata K."/>
            <person name="Itoh M."/>
            <person name="Konno H."/>
            <person name="Okazaki Y."/>
            <person name="Muramatsu M."/>
            <person name="Hayashizaki Y."/>
        </authorList>
    </citation>
    <scope>NUCLEOTIDE SEQUENCE</scope>
    <source>
        <strain evidence="1">C57BL/6J</strain>
        <strain evidence="2">NOD</strain>
        <tissue evidence="2">Activated spleen</tissue>
        <tissue evidence="1">Whole body</tissue>
    </source>
</reference>
<evidence type="ECO:0000313" key="1">
    <source>
        <dbReference type="EMBL" id="BAE20940.1"/>
    </source>
</evidence>
<gene>
    <name evidence="3" type="primary">Ttc28</name>
    <name evidence="3" type="synonym">AI428795</name>
</gene>
<evidence type="ECO:0000313" key="3">
    <source>
        <dbReference type="MGI" id="MGI:2140873"/>
    </source>
</evidence>
<dbReference type="EMBL" id="AK132014">
    <property type="protein sequence ID" value="BAE20940.1"/>
    <property type="molecule type" value="mRNA"/>
</dbReference>
<dbReference type="MGI" id="MGI:2140873">
    <property type="gene designation" value="Ttc28"/>
</dbReference>
<reference evidence="2" key="7">
    <citation type="journal article" date="2005" name="Science">
        <title>The Transcriptional Landscape of the Mammalian Genome.</title>
        <authorList>
            <consortium name="The FANTOM Consortium"/>
            <consortium name="Riken Genome Exploration Research Group and Genome Science Group (Genome Network Project Core Group)"/>
        </authorList>
    </citation>
    <scope>NUCLEOTIDE SEQUENCE</scope>
    <source>
        <strain evidence="1">C57BL/6J</strain>
        <strain evidence="2">NOD</strain>
        <tissue evidence="2">Activated spleen</tissue>
        <tissue evidence="1">Whole body</tissue>
    </source>
</reference>
<proteinExistence type="evidence at transcript level"/>
<reference evidence="2" key="1">
    <citation type="journal article" date="1999" name="Methods Enzymol.">
        <title>High-efficiency full-length cDNA cloning.</title>
        <authorList>
            <person name="Carninci P."/>
            <person name="Hayashizaki Y."/>
        </authorList>
    </citation>
    <scope>NUCLEOTIDE SEQUENCE</scope>
    <source>
        <strain evidence="1">C57BL/6J</strain>
        <strain evidence="2">NOD</strain>
        <tissue evidence="2">Activated spleen</tissue>
        <tissue evidence="1">Whole body</tissue>
    </source>
</reference>
<reference evidence="2" key="8">
    <citation type="journal article" date="2005" name="Science">
        <title>Antisense Transcription in the Mammalian Transcriptome.</title>
        <authorList>
            <consortium name="RIKEN Genome Exploration Research Group and Genome Science Group (Genome Network Project Core Group) and the FANTOM Consortium"/>
        </authorList>
    </citation>
    <scope>NUCLEOTIDE SEQUENCE</scope>
    <source>
        <strain evidence="1">C57BL/6J</strain>
        <strain evidence="2">NOD</strain>
        <tissue evidence="2">Activated spleen</tissue>
        <tissue evidence="1">Whole body</tissue>
    </source>
</reference>
<evidence type="ECO:0000313" key="2">
    <source>
        <dbReference type="EMBL" id="BAE42859.1"/>
    </source>
</evidence>
<dbReference type="AGR" id="MGI:2140873"/>
<reference evidence="2" key="4">
    <citation type="journal article" date="2001" name="Nature">
        <title>Functional annotation of a full-length mouse cDNA collection.</title>
        <authorList>
            <consortium name="The RIKEN Genome Exploration Research Group Phase II Team and the FANTOM Consortium"/>
        </authorList>
    </citation>
    <scope>NUCLEOTIDE SEQUENCE</scope>
    <source>
        <strain evidence="1">C57BL/6J</strain>
        <strain evidence="2">NOD</strain>
        <tissue evidence="2">Activated spleen</tissue>
        <tissue evidence="1">Whole body</tissue>
    </source>
</reference>